<dbReference type="NCBIfam" id="TIGR00254">
    <property type="entry name" value="GGDEF"/>
    <property type="match status" value="1"/>
</dbReference>
<dbReference type="PANTHER" id="PTHR43047:SF72">
    <property type="entry name" value="OSMOSENSING HISTIDINE PROTEIN KINASE SLN1"/>
    <property type="match status" value="1"/>
</dbReference>
<keyword evidence="8" id="KW-0812">Transmembrane</keyword>
<feature type="domain" description="GGDEF" evidence="11">
    <location>
        <begin position="222"/>
        <end position="350"/>
    </location>
</feature>
<feature type="modified residue" description="4-aspartylphosphate" evidence="7">
    <location>
        <position position="962"/>
    </location>
</feature>
<dbReference type="EMBL" id="QSAT01000005">
    <property type="protein sequence ID" value="RGW76236.1"/>
    <property type="molecule type" value="Genomic_DNA"/>
</dbReference>
<accession>A0A413CY04</accession>
<keyword evidence="8" id="KW-0472">Membrane</keyword>
<dbReference type="InterPro" id="IPR036890">
    <property type="entry name" value="HATPase_C_sf"/>
</dbReference>
<dbReference type="SUPFAM" id="SSF55874">
    <property type="entry name" value="ATPase domain of HSP90 chaperone/DNA topoisomerase II/histidine kinase"/>
    <property type="match status" value="1"/>
</dbReference>
<dbReference type="PANTHER" id="PTHR43047">
    <property type="entry name" value="TWO-COMPONENT HISTIDINE PROTEIN KINASE"/>
    <property type="match status" value="1"/>
</dbReference>
<dbReference type="PROSITE" id="PS50110">
    <property type="entry name" value="RESPONSE_REGULATORY"/>
    <property type="match status" value="1"/>
</dbReference>
<keyword evidence="6" id="KW-0902">Two-component regulatory system</keyword>
<dbReference type="InterPro" id="IPR001789">
    <property type="entry name" value="Sig_transdc_resp-reg_receiver"/>
</dbReference>
<dbReference type="InterPro" id="IPR003661">
    <property type="entry name" value="HisK_dim/P_dom"/>
</dbReference>
<dbReference type="InterPro" id="IPR004358">
    <property type="entry name" value="Sig_transdc_His_kin-like_C"/>
</dbReference>
<evidence type="ECO:0000256" key="1">
    <source>
        <dbReference type="ARBA" id="ARBA00000085"/>
    </source>
</evidence>
<organism evidence="12 13">
    <name type="scientific">Holdemanella biformis</name>
    <dbReference type="NCBI Taxonomy" id="1735"/>
    <lineage>
        <taxon>Bacteria</taxon>
        <taxon>Bacillati</taxon>
        <taxon>Bacillota</taxon>
        <taxon>Erysipelotrichia</taxon>
        <taxon>Erysipelotrichales</taxon>
        <taxon>Erysipelotrichaceae</taxon>
        <taxon>Holdemanella</taxon>
    </lineage>
</organism>
<dbReference type="SMART" id="SM00448">
    <property type="entry name" value="REC"/>
    <property type="match status" value="1"/>
</dbReference>
<dbReference type="RefSeq" id="WP_118356780.1">
    <property type="nucleotide sequence ID" value="NZ_QSAT01000005.1"/>
</dbReference>
<evidence type="ECO:0000313" key="12">
    <source>
        <dbReference type="EMBL" id="RGW76236.1"/>
    </source>
</evidence>
<evidence type="ECO:0000256" key="3">
    <source>
        <dbReference type="ARBA" id="ARBA00022553"/>
    </source>
</evidence>
<dbReference type="SUPFAM" id="SSF47384">
    <property type="entry name" value="Homodimeric domain of signal transducing histidine kinase"/>
    <property type="match status" value="1"/>
</dbReference>
<dbReference type="Pfam" id="PF00990">
    <property type="entry name" value="GGDEF"/>
    <property type="match status" value="1"/>
</dbReference>
<dbReference type="SMART" id="SM00387">
    <property type="entry name" value="HATPase_c"/>
    <property type="match status" value="1"/>
</dbReference>
<keyword evidence="3 7" id="KW-0597">Phosphoprotein</keyword>
<reference evidence="12 13" key="1">
    <citation type="submission" date="2018-08" db="EMBL/GenBank/DDBJ databases">
        <title>A genome reference for cultivated species of the human gut microbiota.</title>
        <authorList>
            <person name="Zou Y."/>
            <person name="Xue W."/>
            <person name="Luo G."/>
        </authorList>
    </citation>
    <scope>NUCLEOTIDE SEQUENCE [LARGE SCALE GENOMIC DNA]</scope>
    <source>
        <strain evidence="12 13">AF10-31</strain>
    </source>
</reference>
<evidence type="ECO:0000256" key="2">
    <source>
        <dbReference type="ARBA" id="ARBA00012438"/>
    </source>
</evidence>
<evidence type="ECO:0000256" key="7">
    <source>
        <dbReference type="PROSITE-ProRule" id="PRU00169"/>
    </source>
</evidence>
<dbReference type="Gene3D" id="3.30.70.270">
    <property type="match status" value="1"/>
</dbReference>
<dbReference type="Gene3D" id="1.10.287.130">
    <property type="match status" value="1"/>
</dbReference>
<feature type="domain" description="Response regulatory" evidence="10">
    <location>
        <begin position="911"/>
        <end position="1023"/>
    </location>
</feature>
<feature type="transmembrane region" description="Helical" evidence="8">
    <location>
        <begin position="12"/>
        <end position="35"/>
    </location>
</feature>
<dbReference type="SMART" id="SM00267">
    <property type="entry name" value="GGDEF"/>
    <property type="match status" value="1"/>
</dbReference>
<dbReference type="SUPFAM" id="SSF52172">
    <property type="entry name" value="CheY-like"/>
    <property type="match status" value="1"/>
</dbReference>
<dbReference type="InterPro" id="IPR005467">
    <property type="entry name" value="His_kinase_dom"/>
</dbReference>
<dbReference type="Gene3D" id="3.30.565.10">
    <property type="entry name" value="Histidine kinase-like ATPase, C-terminal domain"/>
    <property type="match status" value="1"/>
</dbReference>
<dbReference type="PRINTS" id="PR00344">
    <property type="entry name" value="BCTRLSENSOR"/>
</dbReference>
<dbReference type="GO" id="GO:0005886">
    <property type="term" value="C:plasma membrane"/>
    <property type="evidence" value="ECO:0007669"/>
    <property type="project" value="TreeGrafter"/>
</dbReference>
<dbReference type="Pfam" id="PF00072">
    <property type="entry name" value="Response_reg"/>
    <property type="match status" value="1"/>
</dbReference>
<dbReference type="PROSITE" id="PS50109">
    <property type="entry name" value="HIS_KIN"/>
    <property type="match status" value="1"/>
</dbReference>
<dbReference type="SUPFAM" id="SSF55073">
    <property type="entry name" value="Nucleotide cyclase"/>
    <property type="match status" value="1"/>
</dbReference>
<dbReference type="GO" id="GO:0009927">
    <property type="term" value="F:histidine phosphotransfer kinase activity"/>
    <property type="evidence" value="ECO:0007669"/>
    <property type="project" value="TreeGrafter"/>
</dbReference>
<evidence type="ECO:0000256" key="5">
    <source>
        <dbReference type="ARBA" id="ARBA00022777"/>
    </source>
</evidence>
<dbReference type="EC" id="2.7.13.3" evidence="2"/>
<dbReference type="CDD" id="cd01949">
    <property type="entry name" value="GGDEF"/>
    <property type="match status" value="1"/>
</dbReference>
<proteinExistence type="predicted"/>
<dbReference type="SMART" id="SM00388">
    <property type="entry name" value="HisKA"/>
    <property type="match status" value="1"/>
</dbReference>
<keyword evidence="4" id="KW-0808">Transferase</keyword>
<evidence type="ECO:0000256" key="8">
    <source>
        <dbReference type="SAM" id="Phobius"/>
    </source>
</evidence>
<protein>
    <recommendedName>
        <fullName evidence="2">histidine kinase</fullName>
        <ecNumber evidence="2">2.7.13.3</ecNumber>
    </recommendedName>
</protein>
<sequence>MQNKKKNHFSKIMRILMTALTSLLIVLILIIILMVSRIQGTARVVNYAGLVRGKTQRIIKLEDARMPQDDMIADVKGYIKGLRFGSEELDLVSLDDKAFQAKMEELDDYFDTLKQEIDLVRQVGYENTNIIEKSEIFFNLCDVATGLAESYSQRIATRLKQFETLTVIDIVILVFMILYELLKALRYAKANRELKSKIYLDEATGLPNKNKCEEILTLEAEQNMAICVFDLNNLRIINNQQGHERGDLYIRSFAKSLRKGVDENQFVGRCGGDEFIVFFKNVTKEDVKRNLENIKKECAKCSEIPLSYAAGFAYSNDFSKLTMRELFCQADKNMYIDKNQAKIKEANHKRNLILNVIQQLKEKGFNFSDCIYCDAKADAYFTLRAGYSFFLAEDGNYSGAIEQILNELFNEDKRKDYRNVLNVDSLNKHVTKDNPIFEIPYYHQLNNTEMKGKIMAVYLDSDEYGNLHHFVLGFKMYSDTVEMDEKKQLMRYYDQLKQSILENANYIEALMNMAQSIFSVNLTQNQIDGIYDKYMQKNKKPVLPCSYETYFKQWKSNVLEDCLGSFSIVESCQNLLDRYKAGDKHVTVEYQIKMPDDRVIWVQEMILMSEETIYDIDIQKERNIVRAIILFRNTSTFHEKEDREKEKLQLAYQKVDLESKAKTDFMNRMSHDIRTPINGILGMMQIIRKNWGDMDKLDDSLNKMEVLTKHLNELVEDILNMSKLESDHMEIVNEPFDLKCLVEELNSLIDAEISLQNITYHNHMENVVHTHLIGDALQLRRILINLLTNAIKYNKSNGTIDMFVREMSSDDSKVTFEFEIKDTGIGMSEDYIENHLFTPFSQAKQDARTRYEGTGLGMSIVKGLVDKLGGNIEVKSEVGVGTQIKVVLTYQLDTSKNEKQDTSKLDLKDKRILLVEDNEINMEVAEFYLNAVHANVKKAWNGLEAVEKVKEQPNQYSLILMDIMMPKMNGDEAAKCIRKINPSIPIVAMSAQSEYSIDQTIMNDSISKPIDEQKLDQILSKYIA</sequence>
<evidence type="ECO:0000256" key="4">
    <source>
        <dbReference type="ARBA" id="ARBA00022679"/>
    </source>
</evidence>
<evidence type="ECO:0000259" key="11">
    <source>
        <dbReference type="PROSITE" id="PS50887"/>
    </source>
</evidence>
<dbReference type="PROSITE" id="PS50887">
    <property type="entry name" value="GGDEF"/>
    <property type="match status" value="1"/>
</dbReference>
<dbReference type="GO" id="GO:0000155">
    <property type="term" value="F:phosphorelay sensor kinase activity"/>
    <property type="evidence" value="ECO:0007669"/>
    <property type="project" value="InterPro"/>
</dbReference>
<evidence type="ECO:0000259" key="10">
    <source>
        <dbReference type="PROSITE" id="PS50110"/>
    </source>
</evidence>
<dbReference type="InterPro" id="IPR043128">
    <property type="entry name" value="Rev_trsase/Diguanyl_cyclase"/>
</dbReference>
<dbReference type="Pfam" id="PF00512">
    <property type="entry name" value="HisKA"/>
    <property type="match status" value="1"/>
</dbReference>
<dbReference type="Gene3D" id="3.40.50.2300">
    <property type="match status" value="1"/>
</dbReference>
<keyword evidence="5" id="KW-0418">Kinase</keyword>
<dbReference type="InterPro" id="IPR036097">
    <property type="entry name" value="HisK_dim/P_sf"/>
</dbReference>
<evidence type="ECO:0000256" key="6">
    <source>
        <dbReference type="ARBA" id="ARBA00023012"/>
    </source>
</evidence>
<evidence type="ECO:0000313" key="13">
    <source>
        <dbReference type="Proteomes" id="UP000284651"/>
    </source>
</evidence>
<dbReference type="AlphaFoldDB" id="A0A413CY04"/>
<dbReference type="CDD" id="cd00082">
    <property type="entry name" value="HisKA"/>
    <property type="match status" value="1"/>
</dbReference>
<dbReference type="Pfam" id="PF02518">
    <property type="entry name" value="HATPase_c"/>
    <property type="match status" value="1"/>
</dbReference>
<feature type="domain" description="Histidine kinase" evidence="9">
    <location>
        <begin position="668"/>
        <end position="892"/>
    </location>
</feature>
<gene>
    <name evidence="12" type="ORF">DWV56_02415</name>
</gene>
<dbReference type="InterPro" id="IPR003594">
    <property type="entry name" value="HATPase_dom"/>
</dbReference>
<comment type="catalytic activity">
    <reaction evidence="1">
        <text>ATP + protein L-histidine = ADP + protein N-phospho-L-histidine.</text>
        <dbReference type="EC" id="2.7.13.3"/>
    </reaction>
</comment>
<dbReference type="CDD" id="cd17546">
    <property type="entry name" value="REC_hyHK_CKI1_RcsC-like"/>
    <property type="match status" value="1"/>
</dbReference>
<evidence type="ECO:0000259" key="9">
    <source>
        <dbReference type="PROSITE" id="PS50109"/>
    </source>
</evidence>
<dbReference type="InterPro" id="IPR011006">
    <property type="entry name" value="CheY-like_superfamily"/>
</dbReference>
<dbReference type="InterPro" id="IPR029787">
    <property type="entry name" value="Nucleotide_cyclase"/>
</dbReference>
<dbReference type="Proteomes" id="UP000284651">
    <property type="component" value="Unassembled WGS sequence"/>
</dbReference>
<keyword evidence="8" id="KW-1133">Transmembrane helix</keyword>
<name>A0A413CY04_9FIRM</name>
<comment type="caution">
    <text evidence="12">The sequence shown here is derived from an EMBL/GenBank/DDBJ whole genome shotgun (WGS) entry which is preliminary data.</text>
</comment>
<dbReference type="InterPro" id="IPR000160">
    <property type="entry name" value="GGDEF_dom"/>
</dbReference>